<keyword evidence="3" id="KW-1185">Reference proteome</keyword>
<evidence type="ECO:0000313" key="2">
    <source>
        <dbReference type="EMBL" id="CAL5083351.1"/>
    </source>
</evidence>
<proteinExistence type="predicted"/>
<evidence type="ECO:0000313" key="3">
    <source>
        <dbReference type="Proteomes" id="UP001497457"/>
    </source>
</evidence>
<dbReference type="AlphaFoldDB" id="A0ABC9FWK9"/>
<name>A0ABC9FWK9_9POAL</name>
<dbReference type="Proteomes" id="UP001497457">
    <property type="component" value="Chromosome 7b"/>
</dbReference>
<reference evidence="3" key="1">
    <citation type="submission" date="2024-06" db="EMBL/GenBank/DDBJ databases">
        <authorList>
            <person name="Ryan C."/>
        </authorList>
    </citation>
    <scope>NUCLEOTIDE SEQUENCE [LARGE SCALE GENOMIC DNA]</scope>
</reference>
<dbReference type="Pfam" id="PF04827">
    <property type="entry name" value="Plant_tran"/>
    <property type="match status" value="1"/>
</dbReference>
<dbReference type="InterPro" id="IPR006912">
    <property type="entry name" value="Harbinger_derived_prot"/>
</dbReference>
<sequence length="461" mass="52319">MSGEEGMPYQSDTSSCSDDSEDRNTINPAGIYTMEEYIAEHCVLHNLLERINVKILAKIKARQGGTSRRRTGFHRRVVERDHGEGHQRLVADFFSEDPVYDEKVFRTRYRMSRPLFLRIVRALGEWSPYFTKRTDICYRQGLSPLQKCTTAIRMLARGCPADALDEYVQIGTSTAMECLERFAEGVIDKFGGEYLRGPTSVDMQHLLPIGEGCGFPGMLGSIGCMHWEWENCPPKWMRRLNHSDHGFATFILEAIASQDLWIWHASFSAVGSINDISVLDQSPMFTEVLKGQVPPVQFSINKSPYDMGYYLADEIYPECTAFVKTIPFPRTEKERLFAKHQEEARKDVQRAFGVLQSRFPIVRGPIRFFQRATLGKILQACVILHNMAVQDEKDMASTYSEPNEASGITAILPSNIKTGPANCLTNVLQRNATICSQATHGQLRRDLIEHIWQQFGPFGDK</sequence>
<gene>
    <name evidence="2" type="ORF">URODEC1_LOCUS109881</name>
</gene>
<organism evidence="2 3">
    <name type="scientific">Urochloa decumbens</name>
    <dbReference type="NCBI Taxonomy" id="240449"/>
    <lineage>
        <taxon>Eukaryota</taxon>
        <taxon>Viridiplantae</taxon>
        <taxon>Streptophyta</taxon>
        <taxon>Embryophyta</taxon>
        <taxon>Tracheophyta</taxon>
        <taxon>Spermatophyta</taxon>
        <taxon>Magnoliopsida</taxon>
        <taxon>Liliopsida</taxon>
        <taxon>Poales</taxon>
        <taxon>Poaceae</taxon>
        <taxon>PACMAD clade</taxon>
        <taxon>Panicoideae</taxon>
        <taxon>Panicodae</taxon>
        <taxon>Paniceae</taxon>
        <taxon>Melinidinae</taxon>
        <taxon>Urochloa</taxon>
    </lineage>
</organism>
<evidence type="ECO:0008006" key="4">
    <source>
        <dbReference type="Google" id="ProtNLM"/>
    </source>
</evidence>
<feature type="region of interest" description="Disordered" evidence="1">
    <location>
        <begin position="1"/>
        <end position="25"/>
    </location>
</feature>
<protein>
    <recommendedName>
        <fullName evidence="4">Nuclease HARBI1</fullName>
    </recommendedName>
</protein>
<accession>A0ABC9FWK9</accession>
<dbReference type="EMBL" id="OZ075117">
    <property type="protein sequence ID" value="CAL5083351.1"/>
    <property type="molecule type" value="Genomic_DNA"/>
</dbReference>
<dbReference type="PANTHER" id="PTHR47150">
    <property type="entry name" value="OS12G0169200 PROTEIN"/>
    <property type="match status" value="1"/>
</dbReference>
<dbReference type="PANTHER" id="PTHR47150:SF5">
    <property type="entry name" value="OS07G0546750 PROTEIN"/>
    <property type="match status" value="1"/>
</dbReference>
<evidence type="ECO:0000256" key="1">
    <source>
        <dbReference type="SAM" id="MobiDB-lite"/>
    </source>
</evidence>
<reference evidence="2 3" key="2">
    <citation type="submission" date="2024-10" db="EMBL/GenBank/DDBJ databases">
        <authorList>
            <person name="Ryan C."/>
        </authorList>
    </citation>
    <scope>NUCLEOTIDE SEQUENCE [LARGE SCALE GENOMIC DNA]</scope>
</reference>